<evidence type="ECO:0000259" key="1">
    <source>
        <dbReference type="PROSITE" id="PS51412"/>
    </source>
</evidence>
<reference evidence="2 3" key="1">
    <citation type="submission" date="2019-04" db="EMBL/GenBank/DDBJ databases">
        <title>Friends and foes A comparative genomics study of 23 Aspergillus species from section Flavi.</title>
        <authorList>
            <consortium name="DOE Joint Genome Institute"/>
            <person name="Kjaerbolling I."/>
            <person name="Vesth T."/>
            <person name="Frisvad J.C."/>
            <person name="Nybo J.L."/>
            <person name="Theobald S."/>
            <person name="Kildgaard S."/>
            <person name="Isbrandt T."/>
            <person name="Kuo A."/>
            <person name="Sato A."/>
            <person name="Lyhne E.K."/>
            <person name="Kogle M.E."/>
            <person name="Wiebenga A."/>
            <person name="Kun R.S."/>
            <person name="Lubbers R.J."/>
            <person name="Makela M.R."/>
            <person name="Barry K."/>
            <person name="Chovatia M."/>
            <person name="Clum A."/>
            <person name="Daum C."/>
            <person name="Haridas S."/>
            <person name="He G."/>
            <person name="LaButti K."/>
            <person name="Lipzen A."/>
            <person name="Mondo S."/>
            <person name="Riley R."/>
            <person name="Salamov A."/>
            <person name="Simmons B.A."/>
            <person name="Magnuson J.K."/>
            <person name="Henrissat B."/>
            <person name="Mortensen U.H."/>
            <person name="Larsen T.O."/>
            <person name="Devries R.P."/>
            <person name="Grigoriev I.V."/>
            <person name="Machida M."/>
            <person name="Baker S.E."/>
            <person name="Andersen M.R."/>
        </authorList>
    </citation>
    <scope>NUCLEOTIDE SEQUENCE [LARGE SCALE GENOMIC DNA]</scope>
    <source>
        <strain evidence="2 3">CBS 151.66</strain>
    </source>
</reference>
<dbReference type="Pfam" id="PF01823">
    <property type="entry name" value="MACPF"/>
    <property type="match status" value="1"/>
</dbReference>
<organism evidence="2 3">
    <name type="scientific">Aspergillus leporis</name>
    <dbReference type="NCBI Taxonomy" id="41062"/>
    <lineage>
        <taxon>Eukaryota</taxon>
        <taxon>Fungi</taxon>
        <taxon>Dikarya</taxon>
        <taxon>Ascomycota</taxon>
        <taxon>Pezizomycotina</taxon>
        <taxon>Eurotiomycetes</taxon>
        <taxon>Eurotiomycetidae</taxon>
        <taxon>Eurotiales</taxon>
        <taxon>Aspergillaceae</taxon>
        <taxon>Aspergillus</taxon>
        <taxon>Aspergillus subgen. Circumdati</taxon>
    </lineage>
</organism>
<dbReference type="PROSITE" id="PS51412">
    <property type="entry name" value="MACPF_2"/>
    <property type="match status" value="1"/>
</dbReference>
<evidence type="ECO:0000313" key="2">
    <source>
        <dbReference type="EMBL" id="KAB8078496.1"/>
    </source>
</evidence>
<protein>
    <recommendedName>
        <fullName evidence="1">MACPF domain-containing protein</fullName>
    </recommendedName>
</protein>
<sequence>MDTPPEPLSSCRLLGRSITLFPGSNLFDYQETLESAEKSQLLNLNFNKETTRVPGSKKEYLVPDDVLIAPGGTAIVTEDLLCTTGAALANDLVANPSLGHRYLGISTEGDGKFGHRVSFDPRSLFGLWSIGKLHYTAQFNVQSLERNKINTDFIQTARELPSWDENDASARDAFAKFFAKWGTHVITGCSSGARYHLQVTRPDASDESKKNFREHIGTEYSSVMGIEGRAKGTAQYREYLCRRESKCSVMGGNLQLNRALARDPTSSRLFNQWIESIGAGETHDITSVFVDSICNFLLRSPIQEHKEIGEKVQRAALFHSKFITATGVFKVKGIGSATGRVSSCEVRGAPGISLQVIPRPGTAASVLSGTMFEAQQLSGDQIECDVIMSAPPLTPVEVILISSKKELSQDNPFVFDLRLQIYPEGLSGAVTVVLGNKSNEGKVRLPNLTAIGDYVAE</sequence>
<name>A0A5N5XCU6_9EURO</name>
<dbReference type="EMBL" id="ML732157">
    <property type="protein sequence ID" value="KAB8078496.1"/>
    <property type="molecule type" value="Genomic_DNA"/>
</dbReference>
<dbReference type="InterPro" id="IPR020864">
    <property type="entry name" value="MACPF"/>
</dbReference>
<dbReference type="Proteomes" id="UP000326565">
    <property type="component" value="Unassembled WGS sequence"/>
</dbReference>
<feature type="domain" description="MACPF" evidence="1">
    <location>
        <begin position="1"/>
        <end position="330"/>
    </location>
</feature>
<evidence type="ECO:0000313" key="3">
    <source>
        <dbReference type="Proteomes" id="UP000326565"/>
    </source>
</evidence>
<gene>
    <name evidence="2" type="ORF">BDV29DRAFT_202070</name>
</gene>
<dbReference type="SMART" id="SM00457">
    <property type="entry name" value="MACPF"/>
    <property type="match status" value="1"/>
</dbReference>
<dbReference type="OrthoDB" id="4250793at2759"/>
<dbReference type="AlphaFoldDB" id="A0A5N5XCU6"/>
<proteinExistence type="predicted"/>
<keyword evidence="3" id="KW-1185">Reference proteome</keyword>
<accession>A0A5N5XCU6</accession>